<dbReference type="PROSITE" id="PS51355">
    <property type="entry name" value="GLUTATHIONE_PEROXID_3"/>
    <property type="match status" value="1"/>
</dbReference>
<dbReference type="InterPro" id="IPR000889">
    <property type="entry name" value="Glutathione_peroxidase"/>
</dbReference>
<dbReference type="AlphaFoldDB" id="A0A2T4J8S6"/>
<name>A0A2T4J8S6_FUSBL</name>
<evidence type="ECO:0000256" key="4">
    <source>
        <dbReference type="PIRSR" id="PIRSR000303-1"/>
    </source>
</evidence>
<dbReference type="GO" id="GO:0034599">
    <property type="term" value="P:cellular response to oxidative stress"/>
    <property type="evidence" value="ECO:0007669"/>
    <property type="project" value="TreeGrafter"/>
</dbReference>
<keyword evidence="2 5" id="KW-0575">Peroxidase</keyword>
<comment type="caution">
    <text evidence="7">The sequence shown here is derived from an EMBL/GenBank/DDBJ whole genome shotgun (WGS) entry which is preliminary data.</text>
</comment>
<gene>
    <name evidence="7" type="ORF">C5F44_09980</name>
</gene>
<evidence type="ECO:0000256" key="6">
    <source>
        <dbReference type="SAM" id="SignalP"/>
    </source>
</evidence>
<evidence type="ECO:0000313" key="8">
    <source>
        <dbReference type="Proteomes" id="UP000241362"/>
    </source>
</evidence>
<proteinExistence type="inferred from homology"/>
<dbReference type="PANTHER" id="PTHR11592:SF78">
    <property type="entry name" value="GLUTATHIONE PEROXIDASE"/>
    <property type="match status" value="1"/>
</dbReference>
<keyword evidence="6" id="KW-0732">Signal</keyword>
<feature type="active site" evidence="4">
    <location>
        <position position="59"/>
    </location>
</feature>
<dbReference type="SUPFAM" id="SSF52833">
    <property type="entry name" value="Thioredoxin-like"/>
    <property type="match status" value="1"/>
</dbReference>
<keyword evidence="8" id="KW-1185">Reference proteome</keyword>
<dbReference type="PIRSF" id="PIRSF000303">
    <property type="entry name" value="Glutathion_perox"/>
    <property type="match status" value="1"/>
</dbReference>
<keyword evidence="3 5" id="KW-0560">Oxidoreductase</keyword>
<dbReference type="InterPro" id="IPR036249">
    <property type="entry name" value="Thioredoxin-like_sf"/>
</dbReference>
<protein>
    <recommendedName>
        <fullName evidence="5">Glutathione peroxidase</fullName>
    </recommendedName>
</protein>
<evidence type="ECO:0000256" key="3">
    <source>
        <dbReference type="ARBA" id="ARBA00023002"/>
    </source>
</evidence>
<dbReference type="Proteomes" id="UP000241362">
    <property type="component" value="Unassembled WGS sequence"/>
</dbReference>
<evidence type="ECO:0000256" key="1">
    <source>
        <dbReference type="ARBA" id="ARBA00006926"/>
    </source>
</evidence>
<feature type="signal peptide" evidence="6">
    <location>
        <begin position="1"/>
        <end position="28"/>
    </location>
</feature>
<dbReference type="GO" id="GO:0004601">
    <property type="term" value="F:peroxidase activity"/>
    <property type="evidence" value="ECO:0007669"/>
    <property type="project" value="UniProtKB-KW"/>
</dbReference>
<evidence type="ECO:0000313" key="7">
    <source>
        <dbReference type="EMBL" id="PTE14316.1"/>
    </source>
</evidence>
<accession>A0A2T4J8S6</accession>
<sequence>MRRSALPAPLAALMALLASVLAPVAAWAGFTFASIDGGTIDLDDWSGKPVLVVNTASLCGFAGQFDDLQALHDELGPKGLLVLAVPSNDFSQELGSEAAVKEYCALNFDLTLPMTQITHVKGAQAHPFYAWLAKTRGFVPGWNFNKVLLGPDGAVIETWGSTANPQGAIRRRILSLLP</sequence>
<reference evidence="7 8" key="1">
    <citation type="submission" date="2018-03" db="EMBL/GenBank/DDBJ databases">
        <title>Rhodobacter blasticus.</title>
        <authorList>
            <person name="Meyer T.E."/>
            <person name="Miller S."/>
            <person name="Lodha T."/>
            <person name="Gandham S."/>
            <person name="Chintalapati S."/>
            <person name="Chintalapati V.R."/>
        </authorList>
    </citation>
    <scope>NUCLEOTIDE SEQUENCE [LARGE SCALE GENOMIC DNA]</scope>
    <source>
        <strain evidence="7 8">DSM 2131</strain>
    </source>
</reference>
<feature type="chain" id="PRO_5016325559" description="Glutathione peroxidase" evidence="6">
    <location>
        <begin position="29"/>
        <end position="178"/>
    </location>
</feature>
<dbReference type="Gene3D" id="3.40.30.10">
    <property type="entry name" value="Glutaredoxin"/>
    <property type="match status" value="1"/>
</dbReference>
<comment type="similarity">
    <text evidence="1 5">Belongs to the glutathione peroxidase family.</text>
</comment>
<dbReference type="CDD" id="cd00340">
    <property type="entry name" value="GSH_Peroxidase"/>
    <property type="match status" value="1"/>
</dbReference>
<dbReference type="Pfam" id="PF00255">
    <property type="entry name" value="GSHPx"/>
    <property type="match status" value="1"/>
</dbReference>
<dbReference type="PANTHER" id="PTHR11592">
    <property type="entry name" value="GLUTATHIONE PEROXIDASE"/>
    <property type="match status" value="1"/>
</dbReference>
<organism evidence="7 8">
    <name type="scientific">Fuscovulum blasticum DSM 2131</name>
    <dbReference type="NCBI Taxonomy" id="1188250"/>
    <lineage>
        <taxon>Bacteria</taxon>
        <taxon>Pseudomonadati</taxon>
        <taxon>Pseudomonadota</taxon>
        <taxon>Alphaproteobacteria</taxon>
        <taxon>Rhodobacterales</taxon>
        <taxon>Paracoccaceae</taxon>
        <taxon>Pseudogemmobacter</taxon>
    </lineage>
</organism>
<dbReference type="PROSITE" id="PS00460">
    <property type="entry name" value="GLUTATHIONE_PEROXID_1"/>
    <property type="match status" value="1"/>
</dbReference>
<evidence type="ECO:0000256" key="5">
    <source>
        <dbReference type="RuleBase" id="RU000499"/>
    </source>
</evidence>
<dbReference type="EMBL" id="PZKE01000008">
    <property type="protein sequence ID" value="PTE14316.1"/>
    <property type="molecule type" value="Genomic_DNA"/>
</dbReference>
<evidence type="ECO:0000256" key="2">
    <source>
        <dbReference type="ARBA" id="ARBA00022559"/>
    </source>
</evidence>
<dbReference type="RefSeq" id="WP_107673387.1">
    <property type="nucleotide sequence ID" value="NZ_PZKE01000008.1"/>
</dbReference>
<dbReference type="InterPro" id="IPR029759">
    <property type="entry name" value="GPX_AS"/>
</dbReference>
<dbReference type="PRINTS" id="PR01011">
    <property type="entry name" value="GLUTPROXDASE"/>
</dbReference>